<evidence type="ECO:0000256" key="6">
    <source>
        <dbReference type="SAM" id="MobiDB-lite"/>
    </source>
</evidence>
<proteinExistence type="predicted"/>
<dbReference type="PANTHER" id="PTHR10516">
    <property type="entry name" value="PEPTIDYL-PROLYL CIS-TRANS ISOMERASE"/>
    <property type="match status" value="1"/>
</dbReference>
<dbReference type="InterPro" id="IPR001179">
    <property type="entry name" value="PPIase_FKBP_dom"/>
</dbReference>
<dbReference type="EnsemblProtists" id="EKX47190">
    <property type="protein sequence ID" value="EKX47190"/>
    <property type="gene ID" value="GUITHDRAFT_86490"/>
</dbReference>
<reference evidence="9" key="3">
    <citation type="submission" date="2015-06" db="UniProtKB">
        <authorList>
            <consortium name="EnsemblProtists"/>
        </authorList>
    </citation>
    <scope>IDENTIFICATION</scope>
</reference>
<dbReference type="InterPro" id="IPR050689">
    <property type="entry name" value="FKBP-type_PPIase"/>
</dbReference>
<dbReference type="GO" id="GO:0005737">
    <property type="term" value="C:cytoplasm"/>
    <property type="evidence" value="ECO:0007669"/>
    <property type="project" value="TreeGrafter"/>
</dbReference>
<dbReference type="AlphaFoldDB" id="L1JGG9"/>
<dbReference type="GeneID" id="17303830"/>
<evidence type="ECO:0000256" key="3">
    <source>
        <dbReference type="ARBA" id="ARBA00023110"/>
    </source>
</evidence>
<dbReference type="eggNOG" id="KOG0544">
    <property type="taxonomic scope" value="Eukaryota"/>
</dbReference>
<accession>L1JGG9</accession>
<keyword evidence="10" id="KW-1185">Reference proteome</keyword>
<dbReference type="HOGENOM" id="CLU_013615_12_1_1"/>
<name>L1JGG9_GUITC</name>
<feature type="domain" description="PPIase FKBP-type" evidence="7">
    <location>
        <begin position="59"/>
        <end position="147"/>
    </location>
</feature>
<sequence length="159" mass="16737">MMKSQRDEIKGYSLAGGKSAVPSRAPPKPAAQPRAAAPVSGVKVTQIRRGDGINYPQPGDVCTVHYVGKLRATKQVFDSSIKRGPPFTFQVGTGQVIRGWDEGVLQMSLGEKSQLVISPEYGYGATGQGPIPPNAELVFDVDLLAINGQKAGGRFAGGN</sequence>
<dbReference type="PROSITE" id="PS50059">
    <property type="entry name" value="FKBP_PPIASE"/>
    <property type="match status" value="1"/>
</dbReference>
<keyword evidence="4 5" id="KW-0413">Isomerase</keyword>
<evidence type="ECO:0000313" key="10">
    <source>
        <dbReference type="Proteomes" id="UP000011087"/>
    </source>
</evidence>
<dbReference type="OrthoDB" id="1902587at2759"/>
<dbReference type="Proteomes" id="UP000011087">
    <property type="component" value="Unassembled WGS sequence"/>
</dbReference>
<dbReference type="InterPro" id="IPR046357">
    <property type="entry name" value="PPIase_dom_sf"/>
</dbReference>
<dbReference type="PaxDb" id="55529-EKX47190"/>
<dbReference type="PANTHER" id="PTHR10516:SF443">
    <property type="entry name" value="FK506-BINDING PROTEIN 59-RELATED"/>
    <property type="match status" value="1"/>
</dbReference>
<protein>
    <recommendedName>
        <fullName evidence="2 5">peptidylprolyl isomerase</fullName>
        <ecNumber evidence="2 5">5.2.1.8</ecNumber>
    </recommendedName>
</protein>
<dbReference type="Pfam" id="PF00254">
    <property type="entry name" value="FKBP_C"/>
    <property type="match status" value="1"/>
</dbReference>
<evidence type="ECO:0000313" key="8">
    <source>
        <dbReference type="EMBL" id="EKX47190.1"/>
    </source>
</evidence>
<evidence type="ECO:0000256" key="5">
    <source>
        <dbReference type="PROSITE-ProRule" id="PRU00277"/>
    </source>
</evidence>
<dbReference type="FunFam" id="3.10.50.40:FF:000025">
    <property type="entry name" value="Peptidylprolyl isomerase"/>
    <property type="match status" value="1"/>
</dbReference>
<evidence type="ECO:0000256" key="4">
    <source>
        <dbReference type="ARBA" id="ARBA00023235"/>
    </source>
</evidence>
<reference evidence="10" key="2">
    <citation type="submission" date="2012-11" db="EMBL/GenBank/DDBJ databases">
        <authorList>
            <person name="Kuo A."/>
            <person name="Curtis B.A."/>
            <person name="Tanifuji G."/>
            <person name="Burki F."/>
            <person name="Gruber A."/>
            <person name="Irimia M."/>
            <person name="Maruyama S."/>
            <person name="Arias M.C."/>
            <person name="Ball S.G."/>
            <person name="Gile G.H."/>
            <person name="Hirakawa Y."/>
            <person name="Hopkins J.F."/>
            <person name="Rensing S.A."/>
            <person name="Schmutz J."/>
            <person name="Symeonidi A."/>
            <person name="Elias M."/>
            <person name="Eveleigh R.J."/>
            <person name="Herman E.K."/>
            <person name="Klute M.J."/>
            <person name="Nakayama T."/>
            <person name="Obornik M."/>
            <person name="Reyes-Prieto A."/>
            <person name="Armbrust E.V."/>
            <person name="Aves S.J."/>
            <person name="Beiko R.G."/>
            <person name="Coutinho P."/>
            <person name="Dacks J.B."/>
            <person name="Durnford D.G."/>
            <person name="Fast N.M."/>
            <person name="Green B.R."/>
            <person name="Grisdale C."/>
            <person name="Hempe F."/>
            <person name="Henrissat B."/>
            <person name="Hoppner M.P."/>
            <person name="Ishida K.-I."/>
            <person name="Kim E."/>
            <person name="Koreny L."/>
            <person name="Kroth P.G."/>
            <person name="Liu Y."/>
            <person name="Malik S.-B."/>
            <person name="Maier U.G."/>
            <person name="McRose D."/>
            <person name="Mock T."/>
            <person name="Neilson J.A."/>
            <person name="Onodera N.T."/>
            <person name="Poole A.M."/>
            <person name="Pritham E.J."/>
            <person name="Richards T.A."/>
            <person name="Rocap G."/>
            <person name="Roy S.W."/>
            <person name="Sarai C."/>
            <person name="Schaack S."/>
            <person name="Shirato S."/>
            <person name="Slamovits C.H."/>
            <person name="Spencer D.F."/>
            <person name="Suzuki S."/>
            <person name="Worden A.Z."/>
            <person name="Zauner S."/>
            <person name="Barry K."/>
            <person name="Bell C."/>
            <person name="Bharti A.K."/>
            <person name="Crow J.A."/>
            <person name="Grimwood J."/>
            <person name="Kramer R."/>
            <person name="Lindquist E."/>
            <person name="Lucas S."/>
            <person name="Salamov A."/>
            <person name="McFadden G.I."/>
            <person name="Lane C.E."/>
            <person name="Keeling P.J."/>
            <person name="Gray M.W."/>
            <person name="Grigoriev I.V."/>
            <person name="Archibald J.M."/>
        </authorList>
    </citation>
    <scope>NUCLEOTIDE SEQUENCE</scope>
    <source>
        <strain evidence="10">CCMP2712</strain>
    </source>
</reference>
<dbReference type="SUPFAM" id="SSF54534">
    <property type="entry name" value="FKBP-like"/>
    <property type="match status" value="1"/>
</dbReference>
<evidence type="ECO:0000313" key="9">
    <source>
        <dbReference type="EnsemblProtists" id="EKX47190"/>
    </source>
</evidence>
<dbReference type="Gene3D" id="3.10.50.40">
    <property type="match status" value="1"/>
</dbReference>
<dbReference type="EC" id="5.2.1.8" evidence="2 5"/>
<dbReference type="EMBL" id="JH992991">
    <property type="protein sequence ID" value="EKX47190.1"/>
    <property type="molecule type" value="Genomic_DNA"/>
</dbReference>
<dbReference type="KEGG" id="gtt:GUITHDRAFT_86490"/>
<reference evidence="8 10" key="1">
    <citation type="journal article" date="2012" name="Nature">
        <title>Algal genomes reveal evolutionary mosaicism and the fate of nucleomorphs.</title>
        <authorList>
            <consortium name="DOE Joint Genome Institute"/>
            <person name="Curtis B.A."/>
            <person name="Tanifuji G."/>
            <person name="Burki F."/>
            <person name="Gruber A."/>
            <person name="Irimia M."/>
            <person name="Maruyama S."/>
            <person name="Arias M.C."/>
            <person name="Ball S.G."/>
            <person name="Gile G.H."/>
            <person name="Hirakawa Y."/>
            <person name="Hopkins J.F."/>
            <person name="Kuo A."/>
            <person name="Rensing S.A."/>
            <person name="Schmutz J."/>
            <person name="Symeonidi A."/>
            <person name="Elias M."/>
            <person name="Eveleigh R.J."/>
            <person name="Herman E.K."/>
            <person name="Klute M.J."/>
            <person name="Nakayama T."/>
            <person name="Obornik M."/>
            <person name="Reyes-Prieto A."/>
            <person name="Armbrust E.V."/>
            <person name="Aves S.J."/>
            <person name="Beiko R.G."/>
            <person name="Coutinho P."/>
            <person name="Dacks J.B."/>
            <person name="Durnford D.G."/>
            <person name="Fast N.M."/>
            <person name="Green B.R."/>
            <person name="Grisdale C.J."/>
            <person name="Hempel F."/>
            <person name="Henrissat B."/>
            <person name="Hoppner M.P."/>
            <person name="Ishida K."/>
            <person name="Kim E."/>
            <person name="Koreny L."/>
            <person name="Kroth P.G."/>
            <person name="Liu Y."/>
            <person name="Malik S.B."/>
            <person name="Maier U.G."/>
            <person name="McRose D."/>
            <person name="Mock T."/>
            <person name="Neilson J.A."/>
            <person name="Onodera N.T."/>
            <person name="Poole A.M."/>
            <person name="Pritham E.J."/>
            <person name="Richards T.A."/>
            <person name="Rocap G."/>
            <person name="Roy S.W."/>
            <person name="Sarai C."/>
            <person name="Schaack S."/>
            <person name="Shirato S."/>
            <person name="Slamovits C.H."/>
            <person name="Spencer D.F."/>
            <person name="Suzuki S."/>
            <person name="Worden A.Z."/>
            <person name="Zauner S."/>
            <person name="Barry K."/>
            <person name="Bell C."/>
            <person name="Bharti A.K."/>
            <person name="Crow J.A."/>
            <person name="Grimwood J."/>
            <person name="Kramer R."/>
            <person name="Lindquist E."/>
            <person name="Lucas S."/>
            <person name="Salamov A."/>
            <person name="McFadden G.I."/>
            <person name="Lane C.E."/>
            <person name="Keeling P.J."/>
            <person name="Gray M.W."/>
            <person name="Grigoriev I.V."/>
            <person name="Archibald J.M."/>
        </authorList>
    </citation>
    <scope>NUCLEOTIDE SEQUENCE</scope>
    <source>
        <strain evidence="8 10">CCMP2712</strain>
    </source>
</reference>
<dbReference type="OMA" id="SIKRGFP"/>
<organism evidence="8">
    <name type="scientific">Guillardia theta (strain CCMP2712)</name>
    <name type="common">Cryptophyte</name>
    <dbReference type="NCBI Taxonomy" id="905079"/>
    <lineage>
        <taxon>Eukaryota</taxon>
        <taxon>Cryptophyceae</taxon>
        <taxon>Pyrenomonadales</taxon>
        <taxon>Geminigeraceae</taxon>
        <taxon>Guillardia</taxon>
    </lineage>
</organism>
<dbReference type="RefSeq" id="XP_005834170.1">
    <property type="nucleotide sequence ID" value="XM_005834113.1"/>
</dbReference>
<gene>
    <name evidence="8" type="ORF">GUITHDRAFT_86490</name>
</gene>
<evidence type="ECO:0000256" key="2">
    <source>
        <dbReference type="ARBA" id="ARBA00013194"/>
    </source>
</evidence>
<keyword evidence="3 5" id="KW-0697">Rotamase</keyword>
<feature type="region of interest" description="Disordered" evidence="6">
    <location>
        <begin position="1"/>
        <end position="43"/>
    </location>
</feature>
<evidence type="ECO:0000259" key="7">
    <source>
        <dbReference type="PROSITE" id="PS50059"/>
    </source>
</evidence>
<dbReference type="STRING" id="905079.L1JGG9"/>
<evidence type="ECO:0000256" key="1">
    <source>
        <dbReference type="ARBA" id="ARBA00000971"/>
    </source>
</evidence>
<comment type="catalytic activity">
    <reaction evidence="1 5">
        <text>[protein]-peptidylproline (omega=180) = [protein]-peptidylproline (omega=0)</text>
        <dbReference type="Rhea" id="RHEA:16237"/>
        <dbReference type="Rhea" id="RHEA-COMP:10747"/>
        <dbReference type="Rhea" id="RHEA-COMP:10748"/>
        <dbReference type="ChEBI" id="CHEBI:83833"/>
        <dbReference type="ChEBI" id="CHEBI:83834"/>
        <dbReference type="EC" id="5.2.1.8"/>
    </reaction>
</comment>
<feature type="compositionally biased region" description="Basic and acidic residues" evidence="6">
    <location>
        <begin position="1"/>
        <end position="10"/>
    </location>
</feature>
<dbReference type="GO" id="GO:0003755">
    <property type="term" value="F:peptidyl-prolyl cis-trans isomerase activity"/>
    <property type="evidence" value="ECO:0007669"/>
    <property type="project" value="UniProtKB-KW"/>
</dbReference>